<feature type="domain" description="ShlB POTRA" evidence="7">
    <location>
        <begin position="156"/>
        <end position="212"/>
    </location>
</feature>
<evidence type="ECO:0000259" key="7">
    <source>
        <dbReference type="Pfam" id="PF17287"/>
    </source>
</evidence>
<dbReference type="AlphaFoldDB" id="A0A128EC86"/>
<proteinExistence type="predicted"/>
<organism evidence="8 9">
    <name type="scientific">Campylobacter geochelonis</name>
    <dbReference type="NCBI Taxonomy" id="1780362"/>
    <lineage>
        <taxon>Bacteria</taxon>
        <taxon>Pseudomonadati</taxon>
        <taxon>Campylobacterota</taxon>
        <taxon>Epsilonproteobacteria</taxon>
        <taxon>Campylobacterales</taxon>
        <taxon>Campylobacteraceae</taxon>
        <taxon>Campylobacter</taxon>
    </lineage>
</organism>
<dbReference type="GO" id="GO:0098046">
    <property type="term" value="C:type V protein secretion system complex"/>
    <property type="evidence" value="ECO:0007669"/>
    <property type="project" value="TreeGrafter"/>
</dbReference>
<keyword evidence="3" id="KW-0998">Cell outer membrane</keyword>
<dbReference type="InterPro" id="IPR013686">
    <property type="entry name" value="Polypept-transport_assoc_ShlB"/>
</dbReference>
<reference evidence="8 9" key="1">
    <citation type="submission" date="2016-02" db="EMBL/GenBank/DDBJ databases">
        <authorList>
            <consortium name="Pathogen Informatics"/>
        </authorList>
    </citation>
    <scope>NUCLEOTIDE SEQUENCE [LARGE SCALE GENOMIC DNA]</scope>
    <source>
        <strain evidence="8 9">RC20</strain>
    </source>
</reference>
<feature type="domain" description="Haemolysin activator HlyB C-terminal" evidence="5">
    <location>
        <begin position="218"/>
        <end position="534"/>
    </location>
</feature>
<keyword evidence="9" id="KW-1185">Reference proteome</keyword>
<dbReference type="InterPro" id="IPR005565">
    <property type="entry name" value="Hemolysn_activator_HlyB_C"/>
</dbReference>
<dbReference type="RefSeq" id="WP_106381564.1">
    <property type="nucleotide sequence ID" value="NZ_CP053844.1"/>
</dbReference>
<keyword evidence="2" id="KW-0812">Transmembrane</keyword>
<keyword evidence="1" id="KW-0472">Membrane</keyword>
<keyword evidence="1" id="KW-1134">Transmembrane beta strand</keyword>
<evidence type="ECO:0000256" key="4">
    <source>
        <dbReference type="SAM" id="SignalP"/>
    </source>
</evidence>
<dbReference type="InterPro" id="IPR051544">
    <property type="entry name" value="TPS_OM_transporter"/>
</dbReference>
<gene>
    <name evidence="8" type="primary">fhaC</name>
    <name evidence="8" type="ORF">ERS672216_00449</name>
</gene>
<feature type="chain" id="PRO_5007281458" evidence="4">
    <location>
        <begin position="24"/>
        <end position="573"/>
    </location>
</feature>
<name>A0A128EC86_9BACT</name>
<evidence type="ECO:0000313" key="8">
    <source>
        <dbReference type="EMBL" id="CZE46575.1"/>
    </source>
</evidence>
<dbReference type="Gene3D" id="3.10.20.310">
    <property type="entry name" value="membrane protein fhac"/>
    <property type="match status" value="1"/>
</dbReference>
<dbReference type="PIRSF" id="PIRSF029745">
    <property type="entry name" value="FhaC"/>
    <property type="match status" value="1"/>
</dbReference>
<evidence type="ECO:0000313" key="9">
    <source>
        <dbReference type="Proteomes" id="UP000069632"/>
    </source>
</evidence>
<dbReference type="Pfam" id="PF17287">
    <property type="entry name" value="POTRA_3"/>
    <property type="match status" value="1"/>
</dbReference>
<evidence type="ECO:0000256" key="2">
    <source>
        <dbReference type="ARBA" id="ARBA00022692"/>
    </source>
</evidence>
<dbReference type="OrthoDB" id="290122at2"/>
<feature type="signal peptide" evidence="4">
    <location>
        <begin position="1"/>
        <end position="23"/>
    </location>
</feature>
<evidence type="ECO:0000259" key="6">
    <source>
        <dbReference type="Pfam" id="PF08479"/>
    </source>
</evidence>
<dbReference type="InterPro" id="IPR027282">
    <property type="entry name" value="TPS"/>
</dbReference>
<protein>
    <submittedName>
        <fullName evidence="8">Putative hemolysin activation protein HecB</fullName>
    </submittedName>
</protein>
<dbReference type="GO" id="GO:0046819">
    <property type="term" value="P:protein secretion by the type V secretion system"/>
    <property type="evidence" value="ECO:0007669"/>
    <property type="project" value="TreeGrafter"/>
</dbReference>
<evidence type="ECO:0000259" key="5">
    <source>
        <dbReference type="Pfam" id="PF03865"/>
    </source>
</evidence>
<accession>A0A128EC86</accession>
<dbReference type="EMBL" id="FIZP01000001">
    <property type="protein sequence ID" value="CZE46575.1"/>
    <property type="molecule type" value="Genomic_DNA"/>
</dbReference>
<dbReference type="Gene3D" id="2.40.160.50">
    <property type="entry name" value="membrane protein fhac: a member of the omp85/tpsb transporter family"/>
    <property type="match status" value="1"/>
</dbReference>
<evidence type="ECO:0000256" key="3">
    <source>
        <dbReference type="ARBA" id="ARBA00023237"/>
    </source>
</evidence>
<dbReference type="PANTHER" id="PTHR34597">
    <property type="entry name" value="SLR1661 PROTEIN"/>
    <property type="match status" value="1"/>
</dbReference>
<dbReference type="Pfam" id="PF08479">
    <property type="entry name" value="POTRA_2"/>
    <property type="match status" value="1"/>
</dbReference>
<dbReference type="Proteomes" id="UP000069632">
    <property type="component" value="Unassembled WGS sequence"/>
</dbReference>
<dbReference type="InterPro" id="IPR035251">
    <property type="entry name" value="ShlB_POTRA"/>
</dbReference>
<keyword evidence="4" id="KW-0732">Signal</keyword>
<sequence length="573" mass="64938">MLKGFIKNFSFVILSFSALYSNAISTATNTITQTQTSTQTTREEVTKSIFKKDTNIILDEKRTFKQALLKDESPCFRIDKIKLYGNESKKFQIYLDRALKELKFKRGICLGSQSINAIYSTFSNNIIKAGYITTSIQIPSQNLNSKTLKFNVSAGKIDKIYINKTDSVKNRATKFTAFGYLEDKLLNLRDIEQGLENITNASVSQVDIELIPSKNVSYTDVYIDKDEKFPVKFNLSFDNLGSAATGKYQGGLSAHSLNLLGFNEMFYVSYTRNIFKGNEERVEDESKRGKSHNYYYGFSIPYKYFLLDFNENRYTYAQAIPGAYSVYKYSGESLTRNLNLSYLYLRNQFSKNSIYLKFWEKESKNYIQDYELDNQSRKTSGYEVGLSSQIFLKNSTIKVAGAYKKATGARGAITMQEDEDGDSRVEIITFDLAFQTYINNLPLAYDISLHAQFNQTPLVVQDRLSIGGKYTVRGFDGEMSLVGNRGYYIRNTLEYSYDVKHGVYVAFDVGRVSGLSSEYLSGQTLVGSGIGFKGNFTPHGTLGYDLLAGFAINKPSYFKTDDVALNFSLNYSF</sequence>
<dbReference type="PANTHER" id="PTHR34597:SF3">
    <property type="entry name" value="OUTER MEMBRANE TRANSPORTER CDIB"/>
    <property type="match status" value="1"/>
</dbReference>
<dbReference type="GO" id="GO:0008320">
    <property type="term" value="F:protein transmembrane transporter activity"/>
    <property type="evidence" value="ECO:0007669"/>
    <property type="project" value="TreeGrafter"/>
</dbReference>
<feature type="domain" description="Polypeptide-transport-associated ShlB-type" evidence="6">
    <location>
        <begin position="76"/>
        <end position="155"/>
    </location>
</feature>
<evidence type="ECO:0000256" key="1">
    <source>
        <dbReference type="ARBA" id="ARBA00022452"/>
    </source>
</evidence>
<dbReference type="Pfam" id="PF03865">
    <property type="entry name" value="ShlB"/>
    <property type="match status" value="1"/>
</dbReference>